<sequence length="221" mass="25499">MKYTGRLLGTIITFLVILMIRIYAYLYLDYSWMNLPIPGIIVLGVVYWSGKKYDEAKFFSEKDELTGLYNRRFIQKSMPMILQNTKKIHNCLGIVLIDCNDFKVINDTYGHAKGDLVLQKIAETFNVLLETNDIAARWGGDEFLVILHRAKFDALYVWKEKLAEHMSDLSSQLGFSITLSVGVSSYPQEGSEFEYLVSTADKDMYAYKERHKGKKVYNGQR</sequence>
<dbReference type="PROSITE" id="PS50887">
    <property type="entry name" value="GGDEF"/>
    <property type="match status" value="1"/>
</dbReference>
<dbReference type="Gene3D" id="3.30.70.270">
    <property type="match status" value="1"/>
</dbReference>
<keyword evidence="1" id="KW-0472">Membrane</keyword>
<keyword evidence="4" id="KW-1185">Reference proteome</keyword>
<dbReference type="GO" id="GO:0052621">
    <property type="term" value="F:diguanylate cyclase activity"/>
    <property type="evidence" value="ECO:0007669"/>
    <property type="project" value="TreeGrafter"/>
</dbReference>
<feature type="transmembrane region" description="Helical" evidence="1">
    <location>
        <begin position="32"/>
        <end position="50"/>
    </location>
</feature>
<dbReference type="InterPro" id="IPR043128">
    <property type="entry name" value="Rev_trsase/Diguanyl_cyclase"/>
</dbReference>
<accession>A0A1H6VML2</accession>
<protein>
    <submittedName>
        <fullName evidence="3">Diguanylate cyclase (GGDEF) domain-containing protein</fullName>
    </submittedName>
</protein>
<dbReference type="CDD" id="cd01949">
    <property type="entry name" value="GGDEF"/>
    <property type="match status" value="1"/>
</dbReference>
<feature type="transmembrane region" description="Helical" evidence="1">
    <location>
        <begin position="7"/>
        <end position="26"/>
    </location>
</feature>
<dbReference type="PANTHER" id="PTHR45138:SF9">
    <property type="entry name" value="DIGUANYLATE CYCLASE DGCM-RELATED"/>
    <property type="match status" value="1"/>
</dbReference>
<organism evidence="3 4">
    <name type="scientific">Propionispira arboris</name>
    <dbReference type="NCBI Taxonomy" id="84035"/>
    <lineage>
        <taxon>Bacteria</taxon>
        <taxon>Bacillati</taxon>
        <taxon>Bacillota</taxon>
        <taxon>Negativicutes</taxon>
        <taxon>Selenomonadales</taxon>
        <taxon>Selenomonadaceae</taxon>
        <taxon>Propionispira</taxon>
    </lineage>
</organism>
<dbReference type="AlphaFoldDB" id="A0A1H6VML2"/>
<feature type="domain" description="GGDEF" evidence="2">
    <location>
        <begin position="90"/>
        <end position="221"/>
    </location>
</feature>
<evidence type="ECO:0000313" key="3">
    <source>
        <dbReference type="EMBL" id="SEJ05898.1"/>
    </source>
</evidence>
<dbReference type="InterPro" id="IPR000160">
    <property type="entry name" value="GGDEF_dom"/>
</dbReference>
<dbReference type="STRING" id="84035.SAMN05660742_1032"/>
<evidence type="ECO:0000313" key="4">
    <source>
        <dbReference type="Proteomes" id="UP000199662"/>
    </source>
</evidence>
<dbReference type="NCBIfam" id="TIGR00254">
    <property type="entry name" value="GGDEF"/>
    <property type="match status" value="1"/>
</dbReference>
<dbReference type="InterPro" id="IPR029787">
    <property type="entry name" value="Nucleotide_cyclase"/>
</dbReference>
<dbReference type="InterPro" id="IPR050469">
    <property type="entry name" value="Diguanylate_Cyclase"/>
</dbReference>
<keyword evidence="1" id="KW-1133">Transmembrane helix</keyword>
<dbReference type="EMBL" id="FNZK01000003">
    <property type="protein sequence ID" value="SEJ05898.1"/>
    <property type="molecule type" value="Genomic_DNA"/>
</dbReference>
<dbReference type="SMART" id="SM00267">
    <property type="entry name" value="GGDEF"/>
    <property type="match status" value="1"/>
</dbReference>
<keyword evidence="1" id="KW-0812">Transmembrane</keyword>
<evidence type="ECO:0000256" key="1">
    <source>
        <dbReference type="SAM" id="Phobius"/>
    </source>
</evidence>
<dbReference type="Pfam" id="PF00990">
    <property type="entry name" value="GGDEF"/>
    <property type="match status" value="1"/>
</dbReference>
<name>A0A1H6VML2_9FIRM</name>
<dbReference type="SUPFAM" id="SSF55073">
    <property type="entry name" value="Nucleotide cyclase"/>
    <property type="match status" value="1"/>
</dbReference>
<evidence type="ECO:0000259" key="2">
    <source>
        <dbReference type="PROSITE" id="PS50887"/>
    </source>
</evidence>
<gene>
    <name evidence="3" type="ORF">SAMN05660742_1032</name>
</gene>
<dbReference type="PANTHER" id="PTHR45138">
    <property type="entry name" value="REGULATORY COMPONENTS OF SENSORY TRANSDUCTION SYSTEM"/>
    <property type="match status" value="1"/>
</dbReference>
<dbReference type="Proteomes" id="UP000199662">
    <property type="component" value="Unassembled WGS sequence"/>
</dbReference>
<proteinExistence type="predicted"/>
<reference evidence="3 4" key="1">
    <citation type="submission" date="2016-10" db="EMBL/GenBank/DDBJ databases">
        <authorList>
            <person name="de Groot N.N."/>
        </authorList>
    </citation>
    <scope>NUCLEOTIDE SEQUENCE [LARGE SCALE GENOMIC DNA]</scope>
    <source>
        <strain evidence="3 4">DSM 2179</strain>
    </source>
</reference>